<evidence type="ECO:0000313" key="2">
    <source>
        <dbReference type="Proteomes" id="UP000034291"/>
    </source>
</evidence>
<dbReference type="EMBL" id="JZBS01000878">
    <property type="protein sequence ID" value="KKK24891.1"/>
    <property type="molecule type" value="Genomic_DNA"/>
</dbReference>
<keyword evidence="2" id="KW-1185">Reference proteome</keyword>
<reference evidence="1 2" key="1">
    <citation type="submission" date="2015-02" db="EMBL/GenBank/DDBJ databases">
        <title>Draft Genome Sequences of Two Closely-Related Aflatoxigenic Aspergillus Species Obtained from the Cote d'Ivoire.</title>
        <authorList>
            <person name="Moore G.G."/>
            <person name="Beltz S.B."/>
            <person name="Mack B.M."/>
        </authorList>
    </citation>
    <scope>NUCLEOTIDE SEQUENCE [LARGE SCALE GENOMIC DNA]</scope>
    <source>
        <strain evidence="1 2">SRRC1468</strain>
    </source>
</reference>
<dbReference type="STRING" id="308745.A0A0F8VNY1"/>
<name>A0A0F8VNY1_9EURO</name>
<dbReference type="Proteomes" id="UP000034291">
    <property type="component" value="Unassembled WGS sequence"/>
</dbReference>
<organism evidence="1 2">
    <name type="scientific">Aspergillus rambellii</name>
    <dbReference type="NCBI Taxonomy" id="308745"/>
    <lineage>
        <taxon>Eukaryota</taxon>
        <taxon>Fungi</taxon>
        <taxon>Dikarya</taxon>
        <taxon>Ascomycota</taxon>
        <taxon>Pezizomycotina</taxon>
        <taxon>Eurotiomycetes</taxon>
        <taxon>Eurotiomycetidae</taxon>
        <taxon>Eurotiales</taxon>
        <taxon>Aspergillaceae</taxon>
        <taxon>Aspergillus</taxon>
        <taxon>Aspergillus subgen. Nidulantes</taxon>
    </lineage>
</organism>
<gene>
    <name evidence="1" type="ORF">ARAM_000113</name>
</gene>
<protein>
    <submittedName>
        <fullName evidence="1">Uncharacterized protein</fullName>
    </submittedName>
</protein>
<evidence type="ECO:0000313" key="1">
    <source>
        <dbReference type="EMBL" id="KKK24891.1"/>
    </source>
</evidence>
<dbReference type="AlphaFoldDB" id="A0A0F8VNY1"/>
<sequence>MEAFDKIPYEVLFRINAYAADWVALESLSHVSSRVGELFAGEPNSEADPEAIRLVESILAENPVMRHELHRHFRMSMRLRQPSLADTSFAEFMAPDYSVSSLTSSPPSLITRAMLQEMVIIATNIQRLACACLTTFLARLRKVQPRLWEYTYGPPSPRVVGTAPYKPRDSGPPSWIEEYRVYRALWHLQLYSDLLVAGDRLNWPQSDFEYLRTGHVEWNQLEPMDGGKELQSISECLESLYCIDGVPTTQCPVESDSSDMHLITQVPNASQLQCKFSVWAPPSPPEIPDNDGDPKDIWGQGLNMIKRNRAAGFFRICYTSNKRFRVPFQVSSIQDWRPWRGLGMPMWDLCRLYWLGLWPLKNSRGLKWQASPTADGIDISERHCMWEGSRELEYRMSVFMEARVEMERQEKVERIVEDGHGLDKQ</sequence>
<accession>A0A0F8VNY1</accession>
<comment type="caution">
    <text evidence="1">The sequence shown here is derived from an EMBL/GenBank/DDBJ whole genome shotgun (WGS) entry which is preliminary data.</text>
</comment>
<dbReference type="OrthoDB" id="4358152at2759"/>
<proteinExistence type="predicted"/>